<dbReference type="Proteomes" id="UP000515153">
    <property type="component" value="Unplaced"/>
</dbReference>
<sequence>MPWPFGTPYPQRTGAEVHGQTYDYVIVGAGTAGCVLASRLSEPDPVTGHRASVLVLEKGQASDWILTRIPLVSQNMFMDFMQSVRDTFAAPLDIAYGKRLRLWAAEGIGGSSRVNAMLHTRGSPGAYVEWADGMGLSDWNWDKVEPYFNKMETVIDRPDDPSRGHTGPIPLRQMEHSFRFYPYLEKVFNGLGLPTTHDPNSPKAPAQCYKHLEVAIDPKSRRATAFRGYLNKSIALERQENLTICTGVSASKLDLDAEAGQVKGVYFRPANKTKPSSSQDQQQQKTTTAKTEFYVKARREVIVCNGTLKTPQLLLLSGIGPKSHLEKVGIPVAKDLPAVGQNLADHICFPVQAKVAMTESLRQAEHWFWALWGILMYFVFNRGIFATSSTNYAAFLRTTTVDRETMTVKTSPENMDAMDPANTPDLELMVNAINCLENPMPGYPPMLAMHTALLQPHSQGSLELTSADPDAHPNITYPFLDDPRDVSTARTAIRFSMRVLHGLATSGYPLPCALVIAPGVNTELIQPSPGHTLSTDGSKRLVFNAVFREPVPQFVRDCDREHGHVELRDARDGWRSVTDAEVDEFARLVGSSGAHLTSTCRMDNDPRRGVVDQQLRVHGFSNLRVADASVFPKIPACHTMAPVLMVGERCADMVKDAWRDRKER</sequence>
<dbReference type="RefSeq" id="XP_030986017.1">
    <property type="nucleotide sequence ID" value="XM_031122393.1"/>
</dbReference>
<dbReference type="OrthoDB" id="269227at2759"/>
<feature type="active site" description="Proton donor" evidence="2">
    <location>
        <position position="595"/>
    </location>
</feature>
<dbReference type="InterPro" id="IPR036188">
    <property type="entry name" value="FAD/NAD-bd_sf"/>
</dbReference>
<reference evidence="6" key="2">
    <citation type="submission" date="2019-10" db="EMBL/GenBank/DDBJ databases">
        <authorList>
            <consortium name="NCBI Genome Project"/>
        </authorList>
    </citation>
    <scope>NUCLEOTIDE SEQUENCE</scope>
    <source>
        <strain evidence="6">NI907</strain>
    </source>
</reference>
<dbReference type="PANTHER" id="PTHR11552">
    <property type="entry name" value="GLUCOSE-METHANOL-CHOLINE GMC OXIDOREDUCTASE"/>
    <property type="match status" value="1"/>
</dbReference>
<evidence type="ECO:0000256" key="1">
    <source>
        <dbReference type="ARBA" id="ARBA00010790"/>
    </source>
</evidence>
<dbReference type="SUPFAM" id="SSF54373">
    <property type="entry name" value="FAD-linked reductases, C-terminal domain"/>
    <property type="match status" value="1"/>
</dbReference>
<dbReference type="PIRSF" id="PIRSF000137">
    <property type="entry name" value="Alcohol_oxidase"/>
    <property type="match status" value="1"/>
</dbReference>
<dbReference type="Gene3D" id="3.50.50.60">
    <property type="entry name" value="FAD/NAD(P)-binding domain"/>
    <property type="match status" value="2"/>
</dbReference>
<dbReference type="InterPro" id="IPR012132">
    <property type="entry name" value="GMC_OxRdtase"/>
</dbReference>
<dbReference type="InterPro" id="IPR007867">
    <property type="entry name" value="GMC_OxRtase_C"/>
</dbReference>
<feature type="domain" description="Glucose-methanol-choline oxidoreductase N-terminal" evidence="4">
    <location>
        <begin position="306"/>
        <end position="320"/>
    </location>
</feature>
<gene>
    <name evidence="6" type="ORF">PgNI_02326</name>
</gene>
<accession>A0A6P8BFV2</accession>
<dbReference type="GO" id="GO:0016614">
    <property type="term" value="F:oxidoreductase activity, acting on CH-OH group of donors"/>
    <property type="evidence" value="ECO:0007669"/>
    <property type="project" value="InterPro"/>
</dbReference>
<protein>
    <recommendedName>
        <fullName evidence="4">Glucose-methanol-choline oxidoreductase N-terminal domain-containing protein</fullName>
    </recommendedName>
</protein>
<evidence type="ECO:0000256" key="2">
    <source>
        <dbReference type="PIRSR" id="PIRSR000137-1"/>
    </source>
</evidence>
<comment type="similarity">
    <text evidence="1">Belongs to the GMC oxidoreductase family.</text>
</comment>
<dbReference type="GeneID" id="41957305"/>
<feature type="compositionally biased region" description="Low complexity" evidence="3">
    <location>
        <begin position="272"/>
        <end position="289"/>
    </location>
</feature>
<reference evidence="6" key="3">
    <citation type="submission" date="2025-08" db="UniProtKB">
        <authorList>
            <consortium name="RefSeq"/>
        </authorList>
    </citation>
    <scope>IDENTIFICATION</scope>
    <source>
        <strain evidence="6">NI907</strain>
    </source>
</reference>
<dbReference type="Pfam" id="PF05199">
    <property type="entry name" value="GMC_oxred_C"/>
    <property type="match status" value="1"/>
</dbReference>
<dbReference type="PANTHER" id="PTHR11552:SF219">
    <property type="entry name" value="GLUCOSE-METHANOL-CHOLINE OXIDOREDUCTASE N-TERMINAL DOMAIN-CONTAINING PROTEIN"/>
    <property type="match status" value="1"/>
</dbReference>
<dbReference type="AlphaFoldDB" id="A0A6P8BFV2"/>
<dbReference type="InterPro" id="IPR000172">
    <property type="entry name" value="GMC_OxRdtase_N"/>
</dbReference>
<dbReference type="Gene3D" id="3.30.560.10">
    <property type="entry name" value="Glucose Oxidase, domain 3"/>
    <property type="match status" value="1"/>
</dbReference>
<organism evidence="5 6">
    <name type="scientific">Pyricularia grisea</name>
    <name type="common">Crabgrass-specific blast fungus</name>
    <name type="synonym">Magnaporthe grisea</name>
    <dbReference type="NCBI Taxonomy" id="148305"/>
    <lineage>
        <taxon>Eukaryota</taxon>
        <taxon>Fungi</taxon>
        <taxon>Dikarya</taxon>
        <taxon>Ascomycota</taxon>
        <taxon>Pezizomycotina</taxon>
        <taxon>Sordariomycetes</taxon>
        <taxon>Sordariomycetidae</taxon>
        <taxon>Magnaporthales</taxon>
        <taxon>Pyriculariaceae</taxon>
        <taxon>Pyricularia</taxon>
    </lineage>
</organism>
<evidence type="ECO:0000256" key="3">
    <source>
        <dbReference type="SAM" id="MobiDB-lite"/>
    </source>
</evidence>
<dbReference type="Pfam" id="PF00732">
    <property type="entry name" value="GMC_oxred_N"/>
    <property type="match status" value="1"/>
</dbReference>
<dbReference type="KEGG" id="pgri:PgNI_02326"/>
<proteinExistence type="inferred from homology"/>
<feature type="active site" description="Proton acceptor" evidence="2">
    <location>
        <position position="638"/>
    </location>
</feature>
<name>A0A6P8BFV2_PYRGI</name>
<dbReference type="SUPFAM" id="SSF51905">
    <property type="entry name" value="FAD/NAD(P)-binding domain"/>
    <property type="match status" value="1"/>
</dbReference>
<reference evidence="6" key="1">
    <citation type="journal article" date="2019" name="Mol. Biol. Evol.">
        <title>Blast fungal genomes show frequent chromosomal changes, gene gains and losses, and effector gene turnover.</title>
        <authorList>
            <person name="Gomez Luciano L.B."/>
            <person name="Jason Tsai I."/>
            <person name="Chuma I."/>
            <person name="Tosa Y."/>
            <person name="Chen Y.H."/>
            <person name="Li J.Y."/>
            <person name="Li M.Y."/>
            <person name="Jade Lu M.Y."/>
            <person name="Nakayashiki H."/>
            <person name="Li W.H."/>
        </authorList>
    </citation>
    <scope>NUCLEOTIDE SEQUENCE</scope>
    <source>
        <strain evidence="6">NI907</strain>
    </source>
</reference>
<evidence type="ECO:0000259" key="4">
    <source>
        <dbReference type="PROSITE" id="PS00624"/>
    </source>
</evidence>
<evidence type="ECO:0000313" key="5">
    <source>
        <dbReference type="Proteomes" id="UP000515153"/>
    </source>
</evidence>
<dbReference type="PROSITE" id="PS00624">
    <property type="entry name" value="GMC_OXRED_2"/>
    <property type="match status" value="1"/>
</dbReference>
<dbReference type="GO" id="GO:0050660">
    <property type="term" value="F:flavin adenine dinucleotide binding"/>
    <property type="evidence" value="ECO:0007669"/>
    <property type="project" value="InterPro"/>
</dbReference>
<feature type="region of interest" description="Disordered" evidence="3">
    <location>
        <begin position="267"/>
        <end position="289"/>
    </location>
</feature>
<keyword evidence="5" id="KW-1185">Reference proteome</keyword>
<evidence type="ECO:0000313" key="6">
    <source>
        <dbReference type="RefSeq" id="XP_030986017.1"/>
    </source>
</evidence>